<accession>A0A6A6HIM3</accession>
<gene>
    <name evidence="4" type="ORF">EV356DRAFT_14961</name>
</gene>
<proteinExistence type="predicted"/>
<protein>
    <recommendedName>
        <fullName evidence="6">Apple domain-containing protein</fullName>
    </recommendedName>
</protein>
<dbReference type="OrthoDB" id="3943216at2759"/>
<keyword evidence="2" id="KW-1133">Transmembrane helix</keyword>
<evidence type="ECO:0000313" key="4">
    <source>
        <dbReference type="EMBL" id="KAF2237383.1"/>
    </source>
</evidence>
<keyword evidence="5" id="KW-1185">Reference proteome</keyword>
<feature type="chain" id="PRO_5025695210" description="Apple domain-containing protein" evidence="3">
    <location>
        <begin position="19"/>
        <end position="510"/>
    </location>
</feature>
<evidence type="ECO:0000256" key="2">
    <source>
        <dbReference type="SAM" id="Phobius"/>
    </source>
</evidence>
<dbReference type="CDD" id="cd12087">
    <property type="entry name" value="TM_EGFR-like"/>
    <property type="match status" value="1"/>
</dbReference>
<dbReference type="AlphaFoldDB" id="A0A6A6HIM3"/>
<sequence>MGVVKTLFPRLFLAYGFATMSMSAGSDDFQTFSTSSNNPLSKRALNDCPPGNYTTPIGQVFSTSFGNAGCRKDLSYSDFDVTQQANMSDCMDYCSSSQKEVAYGIAFQFFDNPGVCYCKTSNVTNTEAIDNSYVHSALAVNVNASPNDSCPYANTSIQNAADGSPYRILCDQDMILVSDMCPLTSPTHSTATSGLCPTHANSLQGCMTQCSAAHPLCKAVVYAPDMDKGYGNCYFKNEVDQSSIQTWNNPGDIKHMAILQQSALNANTSCTNGTTYTSSNGAGFAISCNQNQPPNDLVQFHMQNMSACADACATYTNSSGLKCTGVVFDSSMEDGYENCYLKSSVGTSFPINDRHWLQKTKAANGGTTNSSEGDAAGANATSPAPIPPQSSSSSKAWIAGPVVGGFAGIVAIAGLLYWLRRRRHPTQSAVYNRAPIPPMYPGNASQGWPIDQNTYKYGLNHQYMAQSGIAQPVVQQQQYVAEADGERAVQELGGTAVHAEMPESNDGGSK</sequence>
<feature type="region of interest" description="Disordered" evidence="1">
    <location>
        <begin position="363"/>
        <end position="393"/>
    </location>
</feature>
<evidence type="ECO:0000256" key="3">
    <source>
        <dbReference type="SAM" id="SignalP"/>
    </source>
</evidence>
<name>A0A6A6HIM3_VIRVR</name>
<evidence type="ECO:0000313" key="5">
    <source>
        <dbReference type="Proteomes" id="UP000800092"/>
    </source>
</evidence>
<feature type="signal peptide" evidence="3">
    <location>
        <begin position="1"/>
        <end position="18"/>
    </location>
</feature>
<keyword evidence="3" id="KW-0732">Signal</keyword>
<organism evidence="4 5">
    <name type="scientific">Viridothelium virens</name>
    <name type="common">Speckled blister lichen</name>
    <name type="synonym">Trypethelium virens</name>
    <dbReference type="NCBI Taxonomy" id="1048519"/>
    <lineage>
        <taxon>Eukaryota</taxon>
        <taxon>Fungi</taxon>
        <taxon>Dikarya</taxon>
        <taxon>Ascomycota</taxon>
        <taxon>Pezizomycotina</taxon>
        <taxon>Dothideomycetes</taxon>
        <taxon>Dothideomycetes incertae sedis</taxon>
        <taxon>Trypetheliales</taxon>
        <taxon>Trypetheliaceae</taxon>
        <taxon>Viridothelium</taxon>
    </lineage>
</organism>
<evidence type="ECO:0008006" key="6">
    <source>
        <dbReference type="Google" id="ProtNLM"/>
    </source>
</evidence>
<dbReference type="EMBL" id="ML991780">
    <property type="protein sequence ID" value="KAF2237383.1"/>
    <property type="molecule type" value="Genomic_DNA"/>
</dbReference>
<evidence type="ECO:0000256" key="1">
    <source>
        <dbReference type="SAM" id="MobiDB-lite"/>
    </source>
</evidence>
<keyword evidence="2" id="KW-0812">Transmembrane</keyword>
<keyword evidence="2" id="KW-0472">Membrane</keyword>
<feature type="transmembrane region" description="Helical" evidence="2">
    <location>
        <begin position="396"/>
        <end position="419"/>
    </location>
</feature>
<reference evidence="4" key="1">
    <citation type="journal article" date="2020" name="Stud. Mycol.">
        <title>101 Dothideomycetes genomes: a test case for predicting lifestyles and emergence of pathogens.</title>
        <authorList>
            <person name="Haridas S."/>
            <person name="Albert R."/>
            <person name="Binder M."/>
            <person name="Bloem J."/>
            <person name="Labutti K."/>
            <person name="Salamov A."/>
            <person name="Andreopoulos B."/>
            <person name="Baker S."/>
            <person name="Barry K."/>
            <person name="Bills G."/>
            <person name="Bluhm B."/>
            <person name="Cannon C."/>
            <person name="Castanera R."/>
            <person name="Culley D."/>
            <person name="Daum C."/>
            <person name="Ezra D."/>
            <person name="Gonzalez J."/>
            <person name="Henrissat B."/>
            <person name="Kuo A."/>
            <person name="Liang C."/>
            <person name="Lipzen A."/>
            <person name="Lutzoni F."/>
            <person name="Magnuson J."/>
            <person name="Mondo S."/>
            <person name="Nolan M."/>
            <person name="Ohm R."/>
            <person name="Pangilinan J."/>
            <person name="Park H.-J."/>
            <person name="Ramirez L."/>
            <person name="Alfaro M."/>
            <person name="Sun H."/>
            <person name="Tritt A."/>
            <person name="Yoshinaga Y."/>
            <person name="Zwiers L.-H."/>
            <person name="Turgeon B."/>
            <person name="Goodwin S."/>
            <person name="Spatafora J."/>
            <person name="Crous P."/>
            <person name="Grigoriev I."/>
        </authorList>
    </citation>
    <scope>NUCLEOTIDE SEQUENCE</scope>
    <source>
        <strain evidence="4">Tuck. ex Michener</strain>
    </source>
</reference>
<dbReference type="Proteomes" id="UP000800092">
    <property type="component" value="Unassembled WGS sequence"/>
</dbReference>